<evidence type="ECO:0000259" key="1">
    <source>
        <dbReference type="Pfam" id="PF06094"/>
    </source>
</evidence>
<dbReference type="EMBL" id="MKFU01000008">
    <property type="protein sequence ID" value="OHY93982.1"/>
    <property type="molecule type" value="Genomic_DNA"/>
</dbReference>
<dbReference type="STRING" id="646.BJD16_11875"/>
<protein>
    <recommendedName>
        <fullName evidence="1">Gamma-glutamylcyclotransferase AIG2-like domain-containing protein</fullName>
    </recommendedName>
</protein>
<dbReference type="Gene3D" id="3.10.490.10">
    <property type="entry name" value="Gamma-glutamyl cyclotransferase-like"/>
    <property type="match status" value="1"/>
</dbReference>
<organism evidence="2 3">
    <name type="scientific">Aeromonas sobria</name>
    <dbReference type="NCBI Taxonomy" id="646"/>
    <lineage>
        <taxon>Bacteria</taxon>
        <taxon>Pseudomonadati</taxon>
        <taxon>Pseudomonadota</taxon>
        <taxon>Gammaproteobacteria</taxon>
        <taxon>Aeromonadales</taxon>
        <taxon>Aeromonadaceae</taxon>
        <taxon>Aeromonas</taxon>
    </lineage>
</organism>
<gene>
    <name evidence="2" type="ORF">BJD16_11875</name>
</gene>
<dbReference type="Proteomes" id="UP000179934">
    <property type="component" value="Unassembled WGS sequence"/>
</dbReference>
<proteinExistence type="predicted"/>
<accession>A0A1S2CZ36</accession>
<dbReference type="InterPro" id="IPR009288">
    <property type="entry name" value="AIG2-like_dom"/>
</dbReference>
<name>A0A1S2CZ36_AERSO</name>
<dbReference type="SUPFAM" id="SSF110857">
    <property type="entry name" value="Gamma-glutamyl cyclotransferase-like"/>
    <property type="match status" value="1"/>
</dbReference>
<feature type="domain" description="Gamma-glutamylcyclotransferase AIG2-like" evidence="1">
    <location>
        <begin position="9"/>
        <end position="143"/>
    </location>
</feature>
<evidence type="ECO:0000313" key="2">
    <source>
        <dbReference type="EMBL" id="OHY93982.1"/>
    </source>
</evidence>
<evidence type="ECO:0000313" key="3">
    <source>
        <dbReference type="Proteomes" id="UP000179934"/>
    </source>
</evidence>
<dbReference type="InterPro" id="IPR036568">
    <property type="entry name" value="GGCT-like_sf"/>
</dbReference>
<sequence length="154" mass="18026">MTLCQPRPLFVYGSLMDGLFNYRRYLAGHVSQPPRRARVRGALYHLQHKGYPALLQGEDWVYGELFMLDDFPAAIAALDEMENFHGEDDPQSEYLRQLVEVEIFDPQQGRYVGQQLAYHYRYVVQHDPQWQQGKHYLPDGNWRAFHLAQLESAA</sequence>
<dbReference type="AlphaFoldDB" id="A0A1S2CZ36"/>
<dbReference type="Pfam" id="PF06094">
    <property type="entry name" value="GGACT"/>
    <property type="match status" value="1"/>
</dbReference>
<dbReference type="OrthoDB" id="482277at2"/>
<dbReference type="CDD" id="cd06661">
    <property type="entry name" value="GGCT_like"/>
    <property type="match status" value="1"/>
</dbReference>
<dbReference type="InterPro" id="IPR013024">
    <property type="entry name" value="GGCT-like"/>
</dbReference>
<reference evidence="2 3" key="1">
    <citation type="submission" date="2016-09" db="EMBL/GenBank/DDBJ databases">
        <title>Draft Genome Sequence of Aeromonas sobria Strain 08005, Isolated from Sick Rana catesbeiana.</title>
        <authorList>
            <person name="Yang Q."/>
        </authorList>
    </citation>
    <scope>NUCLEOTIDE SEQUENCE [LARGE SCALE GENOMIC DNA]</scope>
    <source>
        <strain evidence="2 3">08005</strain>
    </source>
</reference>
<comment type="caution">
    <text evidence="2">The sequence shown here is derived from an EMBL/GenBank/DDBJ whole genome shotgun (WGS) entry which is preliminary data.</text>
</comment>
<dbReference type="RefSeq" id="WP_042018272.1">
    <property type="nucleotide sequence ID" value="NZ_CDBW01000004.1"/>
</dbReference>
<dbReference type="GeneID" id="58920716"/>